<dbReference type="Pfam" id="PF15402">
    <property type="entry name" value="MELT_2"/>
    <property type="match status" value="4"/>
</dbReference>
<organism evidence="4 5">
    <name type="scientific">Wallemia mellicola (strain ATCC MYA-4683 / CBS 633.66)</name>
    <name type="common">Wallemia sebi (CBS 633.66)</name>
    <dbReference type="NCBI Taxonomy" id="671144"/>
    <lineage>
        <taxon>Eukaryota</taxon>
        <taxon>Fungi</taxon>
        <taxon>Dikarya</taxon>
        <taxon>Basidiomycota</taxon>
        <taxon>Wallemiomycotina</taxon>
        <taxon>Wallemiomycetes</taxon>
        <taxon>Wallemiales</taxon>
        <taxon>Wallemiaceae</taxon>
        <taxon>Wallemia</taxon>
    </lineage>
</organism>
<gene>
    <name evidence="4" type="ORF">WALSEDRAFT_60829</name>
</gene>
<feature type="compositionally biased region" description="Basic and acidic residues" evidence="2">
    <location>
        <begin position="387"/>
        <end position="404"/>
    </location>
</feature>
<feature type="compositionally biased region" description="Acidic residues" evidence="2">
    <location>
        <begin position="88"/>
        <end position="99"/>
    </location>
</feature>
<dbReference type="GO" id="GO:1990758">
    <property type="term" value="P:mitotic sister chromatid biorientation"/>
    <property type="evidence" value="ECO:0007669"/>
    <property type="project" value="TreeGrafter"/>
</dbReference>
<name>I4Y9V7_WALMC</name>
<feature type="compositionally biased region" description="Basic and acidic residues" evidence="2">
    <location>
        <begin position="560"/>
        <end position="575"/>
    </location>
</feature>
<feature type="compositionally biased region" description="Basic and acidic residues" evidence="2">
    <location>
        <begin position="20"/>
        <end position="31"/>
    </location>
</feature>
<feature type="compositionally biased region" description="Low complexity" evidence="2">
    <location>
        <begin position="260"/>
        <end position="280"/>
    </location>
</feature>
<accession>I4Y9V7</accession>
<dbReference type="InterPro" id="IPR040850">
    <property type="entry name" value="Knl1_RWD_C"/>
</dbReference>
<dbReference type="InParanoid" id="I4Y9V7"/>
<feature type="region of interest" description="Disordered" evidence="2">
    <location>
        <begin position="1"/>
        <end position="575"/>
    </location>
</feature>
<evidence type="ECO:0000313" key="5">
    <source>
        <dbReference type="Proteomes" id="UP000005242"/>
    </source>
</evidence>
<dbReference type="GO" id="GO:0007094">
    <property type="term" value="P:mitotic spindle assembly checkpoint signaling"/>
    <property type="evidence" value="ECO:0007669"/>
    <property type="project" value="TreeGrafter"/>
</dbReference>
<dbReference type="HOGENOM" id="CLU_004010_0_0_1"/>
<dbReference type="AlphaFoldDB" id="I4Y9V7"/>
<feature type="compositionally biased region" description="Polar residues" evidence="2">
    <location>
        <begin position="1"/>
        <end position="11"/>
    </location>
</feature>
<keyword evidence="5" id="KW-1185">Reference proteome</keyword>
<dbReference type="OrthoDB" id="5592879at2759"/>
<feature type="compositionally biased region" description="Polar residues" evidence="2">
    <location>
        <begin position="295"/>
        <end position="309"/>
    </location>
</feature>
<feature type="compositionally biased region" description="Low complexity" evidence="2">
    <location>
        <begin position="45"/>
        <end position="56"/>
    </location>
</feature>
<protein>
    <recommendedName>
        <fullName evidence="3">Spc7 kinetochore protein domain-containing protein</fullName>
    </recommendedName>
</protein>
<feature type="coiled-coil region" evidence="1">
    <location>
        <begin position="822"/>
        <end position="860"/>
    </location>
</feature>
<dbReference type="SMART" id="SM00787">
    <property type="entry name" value="Spc7"/>
    <property type="match status" value="1"/>
</dbReference>
<feature type="compositionally biased region" description="Polar residues" evidence="2">
    <location>
        <begin position="517"/>
        <end position="555"/>
    </location>
</feature>
<feature type="coiled-coil region" evidence="1">
    <location>
        <begin position="769"/>
        <end position="796"/>
    </location>
</feature>
<dbReference type="Pfam" id="PF18210">
    <property type="entry name" value="Knl1_RWD_C"/>
    <property type="match status" value="1"/>
</dbReference>
<feature type="domain" description="Spc7 kinetochore protein" evidence="3">
    <location>
        <begin position="595"/>
        <end position="914"/>
    </location>
</feature>
<evidence type="ECO:0000256" key="2">
    <source>
        <dbReference type="SAM" id="MobiDB-lite"/>
    </source>
</evidence>
<feature type="compositionally biased region" description="Polar residues" evidence="2">
    <location>
        <begin position="497"/>
        <end position="509"/>
    </location>
</feature>
<dbReference type="PANTHER" id="PTHR28260:SF1">
    <property type="entry name" value="SPINDLE POLE BODY COMPONENT SPC105"/>
    <property type="match status" value="1"/>
</dbReference>
<feature type="compositionally biased region" description="Acidic residues" evidence="2">
    <location>
        <begin position="192"/>
        <end position="205"/>
    </location>
</feature>
<dbReference type="eggNOG" id="ENOG502S20P">
    <property type="taxonomic scope" value="Eukaryota"/>
</dbReference>
<dbReference type="PANTHER" id="PTHR28260">
    <property type="entry name" value="SPINDLE POLE BODY COMPONENT SPC105"/>
    <property type="match status" value="1"/>
</dbReference>
<dbReference type="KEGG" id="wse:WALSEDRAFT_60829"/>
<proteinExistence type="predicted"/>
<dbReference type="Proteomes" id="UP000005242">
    <property type="component" value="Unassembled WGS sequence"/>
</dbReference>
<evidence type="ECO:0000256" key="1">
    <source>
        <dbReference type="SAM" id="Coils"/>
    </source>
</evidence>
<evidence type="ECO:0000259" key="3">
    <source>
        <dbReference type="SMART" id="SM00787"/>
    </source>
</evidence>
<dbReference type="STRING" id="671144.I4Y9V7"/>
<dbReference type="GO" id="GO:0034501">
    <property type="term" value="P:protein localization to kinetochore"/>
    <property type="evidence" value="ECO:0007669"/>
    <property type="project" value="TreeGrafter"/>
</dbReference>
<dbReference type="OMA" id="WRMKLQE"/>
<feature type="compositionally biased region" description="Low complexity" evidence="2">
    <location>
        <begin position="75"/>
        <end position="87"/>
    </location>
</feature>
<dbReference type="GO" id="GO:0000776">
    <property type="term" value="C:kinetochore"/>
    <property type="evidence" value="ECO:0007669"/>
    <property type="project" value="TreeGrafter"/>
</dbReference>
<dbReference type="Pfam" id="PF08317">
    <property type="entry name" value="Spc7"/>
    <property type="match status" value="1"/>
</dbReference>
<feature type="compositionally biased region" description="Basic and acidic residues" evidence="2">
    <location>
        <begin position="145"/>
        <end position="158"/>
    </location>
</feature>
<evidence type="ECO:0000313" key="4">
    <source>
        <dbReference type="EMBL" id="EIM20749.1"/>
    </source>
</evidence>
<reference evidence="4 5" key="1">
    <citation type="journal article" date="2012" name="Fungal Genet. Biol.">
        <title>The genome of the xerotolerant mold Wallemia sebi reveals adaptations to osmotic stress and suggests cryptic sexual reproduction.</title>
        <authorList>
            <person name="Padamsee M."/>
            <person name="Kumar T.K.A."/>
            <person name="Riley R."/>
            <person name="Binder M."/>
            <person name="Boyd A."/>
            <person name="Calvo A.M."/>
            <person name="Furukawa K."/>
            <person name="Hesse C."/>
            <person name="Hohmann S."/>
            <person name="James T.Y."/>
            <person name="LaButti K."/>
            <person name="Lapidus A."/>
            <person name="Lindquist E."/>
            <person name="Lucas S."/>
            <person name="Miller K."/>
            <person name="Shantappa S."/>
            <person name="Grigoriev I.V."/>
            <person name="Hibbett D.S."/>
            <person name="McLaughlin D.J."/>
            <person name="Spatafora J.W."/>
            <person name="Aime M.C."/>
        </authorList>
    </citation>
    <scope>NUCLEOTIDE SEQUENCE [LARGE SCALE GENOMIC DNA]</scope>
    <source>
        <strain evidence="5">ATCC MYA-4683 / CBS 633.66</strain>
    </source>
</reference>
<feature type="compositionally biased region" description="Basic and acidic residues" evidence="2">
    <location>
        <begin position="430"/>
        <end position="481"/>
    </location>
</feature>
<sequence length="1072" mass="119546">MDFTVSMSQTGVPKLPQFETGRRRSSLDRRSSVIKQNSGSPEGPSVVSMDVDNSSSSDDEENDQQMLLQPPPPAQIQTSQQSHSPSDSDSDSDGNGDDMDLTKAVTTQINTGDVDNNAQPQQEGDASVTMDMTQAIGGLLQNDKSQTEINDKSDIKEDQSDDDNSIASNNDQSMTMEMTQAVGGFTNFPTIPEEESSNSDNDNDVDATMTMEITRPIGKGILINDETRRLRKSLGPRMSRVSFAPSVKASPPKASNGPRPSLKSALKSSSSFEQSQSPKKAISPKGSPKDKTGKTRSSFSAPTQSSMLKKSSVRHSLGGALGGTTSSPLRSALKNASARSPGRAKKRASFAGDLRQENVEPSKPMSPLVQRLQLASPLRPPPFKLDVNGEKDEDDKSNKEEGDKHTKKPRRRSSLALSTHALEATPDTLASEKAKEEREKKDKERVYEKEVEEERKRKSTEEEKRIKEAEENQKTAADEQSHSTNDNSDAVDKSISGEKSQVQAPQLGTPTRRRSLHASQMTPSKLRNSIIASQTNSPNSTPKRQSLRLASSVTTPQKEAFAEEKAEPVAPPARDEFAAGPETEKMIEGLMQEDEDVDNESSVEAPVQISLNDFLDLTDMKFLDGISTIKRRSTVGVGGLGGLKQQSQKDPTSLDYLRAHNVTGPKLEMMYWCCHELKRYISEGIEALNSYEREVDNENPPVIVDYLLASEEMRIRIEAQLKIVKNNSRLDAKRVWYGWRKELVHGHSESINDSFKSLEKDIGVLKETRGALKEKLPELRSLREKLEVELRREREIVRDIASCDKEEVEGLREAIAEQAQPLELYKAEISSNNEELTRLRTRLEAKKETLSNNRLAIENNRNEWDMVRCLTKAEAMKRRREYESLQSLHSWHIQHLSQSHKKFNYAEDIEINITDMGVELILLPPKKGELGPLLEYLLDCLRGQLTEEGISHTTELSYTLQRVSTLWTKVKKVHSEFKNLAQMYRLLFTVSDEGDLVVKLSILKRLQKLQFEVTIGSDLLVDLSSALRKARIKTDVIIGEDVNVETITQSLMAKLSNTDDKSIVEAFDGIVI</sequence>
<dbReference type="EMBL" id="JH668237">
    <property type="protein sequence ID" value="EIM20749.1"/>
    <property type="molecule type" value="Genomic_DNA"/>
</dbReference>
<keyword evidence="1" id="KW-0175">Coiled coil</keyword>
<dbReference type="RefSeq" id="XP_006959278.1">
    <property type="nucleotide sequence ID" value="XM_006959216.1"/>
</dbReference>
<dbReference type="InterPro" id="IPR033338">
    <property type="entry name" value="Spc105/Spc7"/>
</dbReference>
<dbReference type="InterPro" id="IPR013253">
    <property type="entry name" value="Spc7_domain"/>
</dbReference>
<feature type="compositionally biased region" description="Polar residues" evidence="2">
    <location>
        <begin position="104"/>
        <end position="124"/>
    </location>
</feature>
<dbReference type="GeneID" id="18474191"/>